<evidence type="ECO:0000313" key="9">
    <source>
        <dbReference type="Proteomes" id="UP000038040"/>
    </source>
</evidence>
<proteinExistence type="predicted"/>
<gene>
    <name evidence="8" type="ORF">DME_LOCUS8006</name>
</gene>
<dbReference type="Pfam" id="PF00085">
    <property type="entry name" value="Thioredoxin"/>
    <property type="match status" value="3"/>
</dbReference>
<dbReference type="STRING" id="318479.A0A0N4UAF0"/>
<dbReference type="GO" id="GO:0036498">
    <property type="term" value="P:IRE1-mediated unfolded protein response"/>
    <property type="evidence" value="ECO:0007669"/>
    <property type="project" value="TreeGrafter"/>
</dbReference>
<dbReference type="PROSITE" id="PS50076">
    <property type="entry name" value="DNAJ_2"/>
    <property type="match status" value="1"/>
</dbReference>
<evidence type="ECO:0000256" key="2">
    <source>
        <dbReference type="ARBA" id="ARBA00020921"/>
    </source>
</evidence>
<dbReference type="GO" id="GO:0016671">
    <property type="term" value="F:oxidoreductase activity, acting on a sulfur group of donors, disulfide as acceptor"/>
    <property type="evidence" value="ECO:0007669"/>
    <property type="project" value="TreeGrafter"/>
</dbReference>
<dbReference type="GO" id="GO:0005789">
    <property type="term" value="C:endoplasmic reticulum membrane"/>
    <property type="evidence" value="ECO:0007669"/>
    <property type="project" value="UniProtKB-SubCell"/>
</dbReference>
<dbReference type="GO" id="GO:0015035">
    <property type="term" value="F:protein-disulfide reductase activity"/>
    <property type="evidence" value="ECO:0007669"/>
    <property type="project" value="TreeGrafter"/>
</dbReference>
<dbReference type="Proteomes" id="UP000038040">
    <property type="component" value="Unplaced"/>
</dbReference>
<evidence type="ECO:0000256" key="1">
    <source>
        <dbReference type="ARBA" id="ARBA00004163"/>
    </source>
</evidence>
<dbReference type="OrthoDB" id="5810603at2759"/>
<dbReference type="PANTHER" id="PTHR44340">
    <property type="entry name" value="DNAJ HOMOLOG SUBFAMILY C MEMBER 10"/>
    <property type="match status" value="1"/>
</dbReference>
<dbReference type="SUPFAM" id="SSF52833">
    <property type="entry name" value="Thioredoxin-like"/>
    <property type="match status" value="3"/>
</dbReference>
<dbReference type="SUPFAM" id="SSF46565">
    <property type="entry name" value="Chaperone J-domain"/>
    <property type="match status" value="1"/>
</dbReference>
<dbReference type="Gene3D" id="3.40.30.10">
    <property type="entry name" value="Glutaredoxin"/>
    <property type="match status" value="4"/>
</dbReference>
<dbReference type="CDD" id="cd06257">
    <property type="entry name" value="DnaJ"/>
    <property type="match status" value="1"/>
</dbReference>
<evidence type="ECO:0000256" key="5">
    <source>
        <dbReference type="ARBA" id="ARBA00035043"/>
    </source>
</evidence>
<dbReference type="WBParaSite" id="DME_0000412301-mRNA-1">
    <property type="protein sequence ID" value="DME_0000412301-mRNA-1"/>
    <property type="gene ID" value="DME_0000412301"/>
</dbReference>
<reference evidence="8 10" key="2">
    <citation type="submission" date="2018-11" db="EMBL/GenBank/DDBJ databases">
        <authorList>
            <consortium name="Pathogen Informatics"/>
        </authorList>
    </citation>
    <scope>NUCLEOTIDE SEQUENCE [LARGE SCALE GENOMIC DNA]</scope>
</reference>
<feature type="domain" description="Thioredoxin" evidence="7">
    <location>
        <begin position="291"/>
        <end position="403"/>
    </location>
</feature>
<organism evidence="9 11">
    <name type="scientific">Dracunculus medinensis</name>
    <name type="common">Guinea worm</name>
    <dbReference type="NCBI Taxonomy" id="318479"/>
    <lineage>
        <taxon>Eukaryota</taxon>
        <taxon>Metazoa</taxon>
        <taxon>Ecdysozoa</taxon>
        <taxon>Nematoda</taxon>
        <taxon>Chromadorea</taxon>
        <taxon>Rhabditida</taxon>
        <taxon>Spirurina</taxon>
        <taxon>Dracunculoidea</taxon>
        <taxon>Dracunculidae</taxon>
        <taxon>Dracunculus</taxon>
    </lineage>
</organism>
<dbReference type="PROSITE" id="PS00636">
    <property type="entry name" value="DNAJ_1"/>
    <property type="match status" value="1"/>
</dbReference>
<dbReference type="InterPro" id="IPR036249">
    <property type="entry name" value="Thioredoxin-like_sf"/>
</dbReference>
<dbReference type="PANTHER" id="PTHR44340:SF1">
    <property type="entry name" value="DNAJ HOMOLOG SUBFAMILY C MEMBER 10"/>
    <property type="match status" value="1"/>
</dbReference>
<accession>A0A0N4UAF0</accession>
<sequence length="571" mass="66742">YRSVVCISTLNFYEKLGVDRNANSKTIRKAFKKLALQKHPDKNPGDKNAHDEFVELNYIYEVLMDDDLRSKYDIYGEEGIKANSQHGGGYQSWQFYNEVFGIYDDDLEITTLSRNDFDQVTSNSNEIWFVNFYSTYCSFCHQLAPTWREFARKMFGGIRIGAVNCADDPFLCQSQGINGYPSLVLFPKRIYYNGIRSVDALVKFVIEYMDVDLYDLNEENFKNLLDEHSNSLLGWLICFHDEEGESDCLTVPTICEDLEIHEFPRWIMFKKSGYEIYYDKTDSIHDIVYFAQESSNSPLITLTVDKYYEAISSSKMWLIDYFTPWCPPCLRFLHELRKLDYDIAKKLDIEIGALDCVKHFKLCQSSQINNYPTTTVYFSNTTNTKVGYHTADDIVDFIEDIRNPSVHELNPSSFEHLVVNRDFGSIWMVDFFAPWCQPCQQLAPEFRKLARNLLAVRNDISFASINCQIYGRFCFDKFIQHYPTLHLYQQFSNKNPEIYPFYWTDHYSMESWLNYTLKSKVRKNMGEEFFETVLTSSESWLILFKGLQCSGHGSICSEFRAVFDAVADVIF</sequence>
<dbReference type="SMART" id="SM00271">
    <property type="entry name" value="DnaJ"/>
    <property type="match status" value="1"/>
</dbReference>
<evidence type="ECO:0000259" key="6">
    <source>
        <dbReference type="PROSITE" id="PS50076"/>
    </source>
</evidence>
<feature type="domain" description="Thioredoxin" evidence="7">
    <location>
        <begin position="404"/>
        <end position="518"/>
    </location>
</feature>
<dbReference type="GO" id="GO:0005788">
    <property type="term" value="C:endoplasmic reticulum lumen"/>
    <property type="evidence" value="ECO:0007669"/>
    <property type="project" value="TreeGrafter"/>
</dbReference>
<comment type="subcellular location">
    <subcellularLocation>
        <location evidence="1">Endoplasmic reticulum membrane</location>
        <topology evidence="1">Single-pass type IV membrane protein</topology>
    </subcellularLocation>
</comment>
<dbReference type="InterPro" id="IPR018253">
    <property type="entry name" value="DnaJ_domain_CS"/>
</dbReference>
<name>A0A0N4UAF0_DRAME</name>
<comment type="function">
    <text evidence="4">Plays an important role in regulating the size of autophagosomes during the formation process.</text>
</comment>
<dbReference type="Pfam" id="PF00226">
    <property type="entry name" value="DnaJ"/>
    <property type="match status" value="1"/>
</dbReference>
<evidence type="ECO:0000256" key="4">
    <source>
        <dbReference type="ARBA" id="ARBA00035002"/>
    </source>
</evidence>
<dbReference type="InterPro" id="IPR013766">
    <property type="entry name" value="Thioredoxin_domain"/>
</dbReference>
<evidence type="ECO:0000313" key="10">
    <source>
        <dbReference type="Proteomes" id="UP000274756"/>
    </source>
</evidence>
<dbReference type="PROSITE" id="PS51352">
    <property type="entry name" value="THIOREDOXIN_2"/>
    <property type="match status" value="3"/>
</dbReference>
<evidence type="ECO:0000256" key="3">
    <source>
        <dbReference type="ARBA" id="ARBA00023006"/>
    </source>
</evidence>
<dbReference type="InterPro" id="IPR001623">
    <property type="entry name" value="DnaJ_domain"/>
</dbReference>
<dbReference type="GO" id="GO:0051787">
    <property type="term" value="F:misfolded protein binding"/>
    <property type="evidence" value="ECO:0007669"/>
    <property type="project" value="TreeGrafter"/>
</dbReference>
<keyword evidence="10" id="KW-1185">Reference proteome</keyword>
<dbReference type="Gene3D" id="1.10.287.110">
    <property type="entry name" value="DnaJ domain"/>
    <property type="match status" value="1"/>
</dbReference>
<evidence type="ECO:0000259" key="7">
    <source>
        <dbReference type="PROSITE" id="PS51352"/>
    </source>
</evidence>
<feature type="domain" description="J" evidence="6">
    <location>
        <begin position="11"/>
        <end position="76"/>
    </location>
</feature>
<reference evidence="11" key="1">
    <citation type="submission" date="2017-02" db="UniProtKB">
        <authorList>
            <consortium name="WormBaseParasite"/>
        </authorList>
    </citation>
    <scope>IDENTIFICATION</scope>
</reference>
<keyword evidence="3" id="KW-0072">Autophagy</keyword>
<dbReference type="PRINTS" id="PR00625">
    <property type="entry name" value="JDOMAIN"/>
</dbReference>
<dbReference type="InterPro" id="IPR036869">
    <property type="entry name" value="J_dom_sf"/>
</dbReference>
<feature type="domain" description="Thioredoxin" evidence="7">
    <location>
        <begin position="98"/>
        <end position="230"/>
    </location>
</feature>
<dbReference type="AlphaFoldDB" id="A0A0N4UAF0"/>
<evidence type="ECO:0000313" key="11">
    <source>
        <dbReference type="WBParaSite" id="DME_0000412301-mRNA-1"/>
    </source>
</evidence>
<dbReference type="EMBL" id="UYYG01001165">
    <property type="protein sequence ID" value="VDN58033.1"/>
    <property type="molecule type" value="Genomic_DNA"/>
</dbReference>
<evidence type="ECO:0000313" key="8">
    <source>
        <dbReference type="EMBL" id="VDN58033.1"/>
    </source>
</evidence>
<dbReference type="GO" id="GO:0006914">
    <property type="term" value="P:autophagy"/>
    <property type="evidence" value="ECO:0007669"/>
    <property type="project" value="UniProtKB-KW"/>
</dbReference>
<dbReference type="InterPro" id="IPR052460">
    <property type="entry name" value="ER_disulfide_reductase"/>
</dbReference>
<dbReference type="Proteomes" id="UP000274756">
    <property type="component" value="Unassembled WGS sequence"/>
</dbReference>
<protein>
    <recommendedName>
        <fullName evidence="2">DnaJ homolog subfamily C member 16</fullName>
    </recommendedName>
    <alternativeName>
        <fullName evidence="5">Endoplasmic reticulum DNA J domain-containing protein 8</fullName>
    </alternativeName>
</protein>